<protein>
    <recommendedName>
        <fullName evidence="1">Arm-like repeat domain-containing protein</fullName>
    </recommendedName>
</protein>
<evidence type="ECO:0000313" key="2">
    <source>
        <dbReference type="EMBL" id="KAF9961487.1"/>
    </source>
</evidence>
<comment type="caution">
    <text evidence="2">The sequence shown here is derived from an EMBL/GenBank/DDBJ whole genome shotgun (WGS) entry which is preliminary data.</text>
</comment>
<proteinExistence type="predicted"/>
<dbReference type="AlphaFoldDB" id="A0A9P6M1X1"/>
<evidence type="ECO:0000313" key="3">
    <source>
        <dbReference type="Proteomes" id="UP000749646"/>
    </source>
</evidence>
<gene>
    <name evidence="2" type="ORF">BGZ65_010632</name>
</gene>
<feature type="domain" description="Arm-like repeat" evidence="1">
    <location>
        <begin position="179"/>
        <end position="306"/>
    </location>
</feature>
<dbReference type="InterPro" id="IPR056251">
    <property type="entry name" value="Arm_rpt_dom"/>
</dbReference>
<dbReference type="EMBL" id="JAAAHW010006413">
    <property type="protein sequence ID" value="KAF9961487.1"/>
    <property type="molecule type" value="Genomic_DNA"/>
</dbReference>
<accession>A0A9P6M1X1</accession>
<sequence length="526" mass="58566">MVFGSIVSSPRSSLSPQQLVELANTYLETANNAKDPNVALPRKDPSQTVRGVAIAYIGLGKVLERRGYLSQAQDCYRKAERMGNQHSSKIAMDSNTNTQMHASSSQGQHKRAYDISVLPSNIFAKNVRPPTTFKKLPEPDERLINTPQLTCCLSLLRTSHSLDGTLEPIATKWLLVVENDLDEQERLKLLATDVVRAFKRDELKDAKAVAEVVILSSVLEKDAFRELLIQFYDGISHSDLLNFHQLDGLAQLIQGADPGYLDTDDLVKILNLLSIRLRDTHQQSPRHIYQLTLAASRVLDAMADTKDISDPYLIYQVAYAYQALQCVPDNETLWQGTLRRTGKVIKGVSGLVSAVKGVDLNGFIEGLKDIQKGLAGVTEVVQLVITSCDEVKSLTKSGQGFLESLKEGLSFKRKCAWYAALRGADALIREGEFVSFKKLSLRHCYKNYNRTQMSIIQACLEKDPNSCPLKLPLTTQGSPSLLDRVQNKPDVEGNLRQLWKQRLKERGNAVYIQPQAKSGLQALDDE</sequence>
<dbReference type="Pfam" id="PF23948">
    <property type="entry name" value="ARM_5"/>
    <property type="match status" value="2"/>
</dbReference>
<reference evidence="2" key="1">
    <citation type="journal article" date="2020" name="Fungal Divers.">
        <title>Resolving the Mortierellaceae phylogeny through synthesis of multi-gene phylogenetics and phylogenomics.</title>
        <authorList>
            <person name="Vandepol N."/>
            <person name="Liber J."/>
            <person name="Desiro A."/>
            <person name="Na H."/>
            <person name="Kennedy M."/>
            <person name="Barry K."/>
            <person name="Grigoriev I.V."/>
            <person name="Miller A.N."/>
            <person name="O'Donnell K."/>
            <person name="Stajich J.E."/>
            <person name="Bonito G."/>
        </authorList>
    </citation>
    <scope>NUCLEOTIDE SEQUENCE</scope>
    <source>
        <strain evidence="2">MES-2147</strain>
    </source>
</reference>
<dbReference type="Proteomes" id="UP000749646">
    <property type="component" value="Unassembled WGS sequence"/>
</dbReference>
<name>A0A9P6M1X1_9FUNG</name>
<keyword evidence="3" id="KW-1185">Reference proteome</keyword>
<feature type="domain" description="Arm-like repeat" evidence="1">
    <location>
        <begin position="309"/>
        <end position="440"/>
    </location>
</feature>
<organism evidence="2 3">
    <name type="scientific">Modicella reniformis</name>
    <dbReference type="NCBI Taxonomy" id="1440133"/>
    <lineage>
        <taxon>Eukaryota</taxon>
        <taxon>Fungi</taxon>
        <taxon>Fungi incertae sedis</taxon>
        <taxon>Mucoromycota</taxon>
        <taxon>Mortierellomycotina</taxon>
        <taxon>Mortierellomycetes</taxon>
        <taxon>Mortierellales</taxon>
        <taxon>Mortierellaceae</taxon>
        <taxon>Modicella</taxon>
    </lineage>
</organism>
<evidence type="ECO:0000259" key="1">
    <source>
        <dbReference type="Pfam" id="PF23948"/>
    </source>
</evidence>